<comment type="caution">
    <text evidence="3">The sequence shown here is derived from an EMBL/GenBank/DDBJ whole genome shotgun (WGS) entry which is preliminary data.</text>
</comment>
<dbReference type="SUPFAM" id="SSF52317">
    <property type="entry name" value="Class I glutamine amidotransferase-like"/>
    <property type="match status" value="1"/>
</dbReference>
<dbReference type="Pfam" id="PF01965">
    <property type="entry name" value="DJ-1_PfpI"/>
    <property type="match status" value="1"/>
</dbReference>
<evidence type="ECO:0000256" key="1">
    <source>
        <dbReference type="ARBA" id="ARBA00022737"/>
    </source>
</evidence>
<dbReference type="Proteomes" id="UP000282106">
    <property type="component" value="Unassembled WGS sequence"/>
</dbReference>
<dbReference type="PANTHER" id="PTHR48094">
    <property type="entry name" value="PROTEIN/NUCLEIC ACID DEGLYCASE DJ-1-RELATED"/>
    <property type="match status" value="1"/>
</dbReference>
<dbReference type="InterPro" id="IPR002818">
    <property type="entry name" value="DJ-1/PfpI"/>
</dbReference>
<dbReference type="FunCoup" id="A0A3N0VA35">
    <property type="interactions" value="348"/>
</dbReference>
<dbReference type="InterPro" id="IPR050325">
    <property type="entry name" value="Prot/Nucl_acid_deglycase"/>
</dbReference>
<evidence type="ECO:0000259" key="2">
    <source>
        <dbReference type="Pfam" id="PF01965"/>
    </source>
</evidence>
<proteinExistence type="predicted"/>
<dbReference type="EMBL" id="RJVO01000004">
    <property type="protein sequence ID" value="ROH89643.1"/>
    <property type="molecule type" value="Genomic_DNA"/>
</dbReference>
<dbReference type="FunFam" id="3.40.50.880:FF:000015">
    <property type="entry name" value="Protein DJ-1 homolog C"/>
    <property type="match status" value="1"/>
</dbReference>
<accession>A0A3N0VA35</accession>
<dbReference type="CDD" id="cd03135">
    <property type="entry name" value="GATase1_DJ-1"/>
    <property type="match status" value="1"/>
</dbReference>
<evidence type="ECO:0000313" key="3">
    <source>
        <dbReference type="EMBL" id="ROH89643.1"/>
    </source>
</evidence>
<dbReference type="PANTHER" id="PTHR48094:SF12">
    <property type="entry name" value="PARKINSON DISEASE PROTEIN 7 HOMOLOG"/>
    <property type="match status" value="1"/>
</dbReference>
<reference evidence="3 4" key="1">
    <citation type="submission" date="2018-10" db="EMBL/GenBank/DDBJ databases">
        <authorList>
            <person name="Chen W.-M."/>
        </authorList>
    </citation>
    <scope>NUCLEOTIDE SEQUENCE [LARGE SCALE GENOMIC DNA]</scope>
    <source>
        <strain evidence="3 4">THS-13</strain>
    </source>
</reference>
<dbReference type="InterPro" id="IPR006287">
    <property type="entry name" value="DJ-1"/>
</dbReference>
<dbReference type="RefSeq" id="WP_123211939.1">
    <property type="nucleotide sequence ID" value="NZ_RJVO01000004.1"/>
</dbReference>
<dbReference type="GO" id="GO:0005737">
    <property type="term" value="C:cytoplasm"/>
    <property type="evidence" value="ECO:0007669"/>
    <property type="project" value="TreeGrafter"/>
</dbReference>
<keyword evidence="4" id="KW-1185">Reference proteome</keyword>
<protein>
    <submittedName>
        <fullName evidence="3">DJ-1/PfpI family protein</fullName>
    </submittedName>
</protein>
<feature type="domain" description="DJ-1/PfpI" evidence="2">
    <location>
        <begin position="6"/>
        <end position="166"/>
    </location>
</feature>
<evidence type="ECO:0000313" key="4">
    <source>
        <dbReference type="Proteomes" id="UP000282106"/>
    </source>
</evidence>
<dbReference type="GO" id="GO:1903189">
    <property type="term" value="P:glyoxal metabolic process"/>
    <property type="evidence" value="ECO:0007669"/>
    <property type="project" value="TreeGrafter"/>
</dbReference>
<sequence>MEKASKTALVVVADGSESLETVTVVNVLRRAGVKVTLAALGNSPVNGTRGIALMPDSHYDVVASHPFDLIVLPGGEAGARTLGAHAPLIEKLRQQRLAHRWIGAICAAPALALAPHGLLDGKQATCYPAFRDSLLHYVDLPVVSDGHTVTGQGPASALAFSLQLVEKLCGEGTRREVAEAMLAA</sequence>
<name>A0A3N0VA35_9GAMM</name>
<dbReference type="Gene3D" id="3.40.50.880">
    <property type="match status" value="1"/>
</dbReference>
<dbReference type="NCBIfam" id="TIGR01383">
    <property type="entry name" value="not_thiJ"/>
    <property type="match status" value="1"/>
</dbReference>
<organism evidence="3 4">
    <name type="scientific">Stagnimonas aquatica</name>
    <dbReference type="NCBI Taxonomy" id="2689987"/>
    <lineage>
        <taxon>Bacteria</taxon>
        <taxon>Pseudomonadati</taxon>
        <taxon>Pseudomonadota</taxon>
        <taxon>Gammaproteobacteria</taxon>
        <taxon>Nevskiales</taxon>
        <taxon>Nevskiaceae</taxon>
        <taxon>Stagnimonas</taxon>
    </lineage>
</organism>
<dbReference type="InParanoid" id="A0A3N0VA35"/>
<gene>
    <name evidence="3" type="ORF">ED208_10995</name>
</gene>
<dbReference type="InterPro" id="IPR029062">
    <property type="entry name" value="Class_I_gatase-like"/>
</dbReference>
<dbReference type="AlphaFoldDB" id="A0A3N0VA35"/>
<keyword evidence="1" id="KW-0677">Repeat</keyword>